<dbReference type="RefSeq" id="WP_138085527.1">
    <property type="nucleotide sequence ID" value="NZ_VAUV01000005.1"/>
</dbReference>
<dbReference type="InterPro" id="IPR012902">
    <property type="entry name" value="N_methyl_site"/>
</dbReference>
<keyword evidence="4" id="KW-1185">Reference proteome</keyword>
<accession>A0A5R8KG83</accession>
<feature type="domain" description="Type II secretion system protein GspG C-terminal" evidence="2">
    <location>
        <begin position="43"/>
        <end position="144"/>
    </location>
</feature>
<dbReference type="GO" id="GO:0015627">
    <property type="term" value="C:type II protein secretion system complex"/>
    <property type="evidence" value="ECO:0007669"/>
    <property type="project" value="InterPro"/>
</dbReference>
<dbReference type="OrthoDB" id="9795612at2"/>
<evidence type="ECO:0000256" key="1">
    <source>
        <dbReference type="SAM" id="MobiDB-lite"/>
    </source>
</evidence>
<dbReference type="AlphaFoldDB" id="A0A5R8KG83"/>
<evidence type="ECO:0000313" key="4">
    <source>
        <dbReference type="Proteomes" id="UP000306196"/>
    </source>
</evidence>
<evidence type="ECO:0000259" key="2">
    <source>
        <dbReference type="Pfam" id="PF08334"/>
    </source>
</evidence>
<protein>
    <submittedName>
        <fullName evidence="3">Type II secretion system protein GspG</fullName>
    </submittedName>
</protein>
<comment type="caution">
    <text evidence="3">The sequence shown here is derived from an EMBL/GenBank/DDBJ whole genome shotgun (WGS) entry which is preliminary data.</text>
</comment>
<gene>
    <name evidence="3" type="primary">gspG</name>
    <name evidence="3" type="ORF">FEM03_07215</name>
</gene>
<dbReference type="InterPro" id="IPR013545">
    <property type="entry name" value="T2SS_protein-GspG_C"/>
</dbReference>
<feature type="compositionally biased region" description="Acidic residues" evidence="1">
    <location>
        <begin position="135"/>
        <end position="144"/>
    </location>
</feature>
<sequence>MRTIYPTRRCRARGFTLMEMMLVLFIIALIVGGGVVLMQNVGQDAEISKAKSDIRSWETNLIRYKTKALALPTQQQGLEAMVVKPTVEPIPRSWTPMAKPEALLDPWQRKYQYRNPGKQNPSSYDVFSLGPDGQEGTEDDVGNW</sequence>
<reference evidence="3 4" key="1">
    <citation type="submission" date="2019-05" db="EMBL/GenBank/DDBJ databases">
        <title>Verrucobacter flavum gen. nov., sp. nov. a new member of the family Verrucomicrobiaceae.</title>
        <authorList>
            <person name="Szuroczki S."/>
            <person name="Abbaszade G."/>
            <person name="Szabo A."/>
            <person name="Felfoldi T."/>
            <person name="Schumann P."/>
            <person name="Boka K."/>
            <person name="Keki Z."/>
            <person name="Toumi M."/>
            <person name="Toth E."/>
        </authorList>
    </citation>
    <scope>NUCLEOTIDE SEQUENCE [LARGE SCALE GENOMIC DNA]</scope>
    <source>
        <strain evidence="3 4">MG-N-17</strain>
    </source>
</reference>
<name>A0A5R8KG83_9BACT</name>
<dbReference type="InterPro" id="IPR045584">
    <property type="entry name" value="Pilin-like"/>
</dbReference>
<dbReference type="NCBIfam" id="TIGR02532">
    <property type="entry name" value="IV_pilin_GFxxxE"/>
    <property type="match status" value="1"/>
</dbReference>
<dbReference type="Gene3D" id="3.30.700.10">
    <property type="entry name" value="Glycoprotein, Type 4 Pilin"/>
    <property type="match status" value="1"/>
</dbReference>
<dbReference type="EMBL" id="VAUV01000005">
    <property type="protein sequence ID" value="TLD71312.1"/>
    <property type="molecule type" value="Genomic_DNA"/>
</dbReference>
<feature type="region of interest" description="Disordered" evidence="1">
    <location>
        <begin position="113"/>
        <end position="144"/>
    </location>
</feature>
<dbReference type="Pfam" id="PF08334">
    <property type="entry name" value="T2SSG"/>
    <property type="match status" value="1"/>
</dbReference>
<dbReference type="SUPFAM" id="SSF54523">
    <property type="entry name" value="Pili subunits"/>
    <property type="match status" value="1"/>
</dbReference>
<proteinExistence type="predicted"/>
<evidence type="ECO:0000313" key="3">
    <source>
        <dbReference type="EMBL" id="TLD71312.1"/>
    </source>
</evidence>
<dbReference type="Pfam" id="PF07963">
    <property type="entry name" value="N_methyl"/>
    <property type="match status" value="1"/>
</dbReference>
<dbReference type="GO" id="GO:0015628">
    <property type="term" value="P:protein secretion by the type II secretion system"/>
    <property type="evidence" value="ECO:0007669"/>
    <property type="project" value="InterPro"/>
</dbReference>
<dbReference type="NCBIfam" id="TIGR01710">
    <property type="entry name" value="typeII_sec_gspG"/>
    <property type="match status" value="1"/>
</dbReference>
<dbReference type="Proteomes" id="UP000306196">
    <property type="component" value="Unassembled WGS sequence"/>
</dbReference>
<dbReference type="InterPro" id="IPR010054">
    <property type="entry name" value="Type2_sec_GspG"/>
</dbReference>
<organism evidence="3 4">
    <name type="scientific">Phragmitibacter flavus</name>
    <dbReference type="NCBI Taxonomy" id="2576071"/>
    <lineage>
        <taxon>Bacteria</taxon>
        <taxon>Pseudomonadati</taxon>
        <taxon>Verrucomicrobiota</taxon>
        <taxon>Verrucomicrobiia</taxon>
        <taxon>Verrucomicrobiales</taxon>
        <taxon>Verrucomicrobiaceae</taxon>
        <taxon>Phragmitibacter</taxon>
    </lineage>
</organism>